<dbReference type="CDD" id="cd17552">
    <property type="entry name" value="REC_RR468-like"/>
    <property type="match status" value="1"/>
</dbReference>
<proteinExistence type="predicted"/>
<reference evidence="4 5" key="1">
    <citation type="submission" date="2018-04" db="EMBL/GenBank/DDBJ databases">
        <authorList>
            <person name="Go L.Y."/>
            <person name="Mitchell J.A."/>
        </authorList>
    </citation>
    <scope>NUCLEOTIDE SEQUENCE [LARGE SCALE GENOMIC DNA]</scope>
    <source>
        <strain evidence="4">ULC066bin1</strain>
    </source>
</reference>
<evidence type="ECO:0000256" key="1">
    <source>
        <dbReference type="ARBA" id="ARBA00022553"/>
    </source>
</evidence>
<evidence type="ECO:0000313" key="5">
    <source>
        <dbReference type="Proteomes" id="UP000249467"/>
    </source>
</evidence>
<evidence type="ECO:0000313" key="4">
    <source>
        <dbReference type="EMBL" id="PZO35520.1"/>
    </source>
</evidence>
<dbReference type="PANTHER" id="PTHR44591">
    <property type="entry name" value="STRESS RESPONSE REGULATOR PROTEIN 1"/>
    <property type="match status" value="1"/>
</dbReference>
<dbReference type="PROSITE" id="PS50110">
    <property type="entry name" value="RESPONSE_REGULATORY"/>
    <property type="match status" value="1"/>
</dbReference>
<sequence>MTTKTILLIDDEPNLAEVISICLSSFKGWNVKVANSGKAGLSLVQTIQPDAILLDVMMPEMDGITVYQTLQKNPDTQNIPVIFLTAKVQESDLKKFTQLGVVGTIAKPFEPLNIADRIAQLLNW</sequence>
<dbReference type="Pfam" id="PF00072">
    <property type="entry name" value="Response_reg"/>
    <property type="match status" value="1"/>
</dbReference>
<dbReference type="InterPro" id="IPR001789">
    <property type="entry name" value="Sig_transdc_resp-reg_receiver"/>
</dbReference>
<gene>
    <name evidence="4" type="ORF">DCF19_23770</name>
</gene>
<dbReference type="GO" id="GO:0000160">
    <property type="term" value="P:phosphorelay signal transduction system"/>
    <property type="evidence" value="ECO:0007669"/>
    <property type="project" value="InterPro"/>
</dbReference>
<dbReference type="InterPro" id="IPR011006">
    <property type="entry name" value="CheY-like_superfamily"/>
</dbReference>
<dbReference type="Proteomes" id="UP000249467">
    <property type="component" value="Unassembled WGS sequence"/>
</dbReference>
<dbReference type="EMBL" id="QBML01000057">
    <property type="protein sequence ID" value="PZO35520.1"/>
    <property type="molecule type" value="Genomic_DNA"/>
</dbReference>
<reference evidence="4 5" key="2">
    <citation type="submission" date="2018-06" db="EMBL/GenBank/DDBJ databases">
        <title>Metagenomic assembly of (sub)arctic Cyanobacteria and their associated microbiome from non-axenic cultures.</title>
        <authorList>
            <person name="Baurain D."/>
        </authorList>
    </citation>
    <scope>NUCLEOTIDE SEQUENCE [LARGE SCALE GENOMIC DNA]</scope>
    <source>
        <strain evidence="4">ULC066bin1</strain>
    </source>
</reference>
<keyword evidence="1 2" id="KW-0597">Phosphoprotein</keyword>
<dbReference type="PANTHER" id="PTHR44591:SF22">
    <property type="entry name" value="CHEY SUBFAMILY"/>
    <property type="match status" value="1"/>
</dbReference>
<accession>A0A2W4VU83</accession>
<dbReference type="SMART" id="SM00448">
    <property type="entry name" value="REC"/>
    <property type="match status" value="1"/>
</dbReference>
<comment type="caution">
    <text evidence="4">The sequence shown here is derived from an EMBL/GenBank/DDBJ whole genome shotgun (WGS) entry which is preliminary data.</text>
</comment>
<feature type="domain" description="Response regulatory" evidence="3">
    <location>
        <begin position="5"/>
        <end position="122"/>
    </location>
</feature>
<name>A0A2W4VU83_9CYAN</name>
<feature type="modified residue" description="4-aspartylphosphate" evidence="2">
    <location>
        <position position="55"/>
    </location>
</feature>
<dbReference type="InterPro" id="IPR050595">
    <property type="entry name" value="Bact_response_regulator"/>
</dbReference>
<evidence type="ECO:0000256" key="2">
    <source>
        <dbReference type="PROSITE-ProRule" id="PRU00169"/>
    </source>
</evidence>
<dbReference type="Gene3D" id="3.40.50.2300">
    <property type="match status" value="1"/>
</dbReference>
<dbReference type="AlphaFoldDB" id="A0A2W4VU83"/>
<evidence type="ECO:0000259" key="3">
    <source>
        <dbReference type="PROSITE" id="PS50110"/>
    </source>
</evidence>
<organism evidence="4 5">
    <name type="scientific">Pseudanabaena frigida</name>
    <dbReference type="NCBI Taxonomy" id="945775"/>
    <lineage>
        <taxon>Bacteria</taxon>
        <taxon>Bacillati</taxon>
        <taxon>Cyanobacteriota</taxon>
        <taxon>Cyanophyceae</taxon>
        <taxon>Pseudanabaenales</taxon>
        <taxon>Pseudanabaenaceae</taxon>
        <taxon>Pseudanabaena</taxon>
    </lineage>
</organism>
<dbReference type="SUPFAM" id="SSF52172">
    <property type="entry name" value="CheY-like"/>
    <property type="match status" value="1"/>
</dbReference>
<protein>
    <submittedName>
        <fullName evidence="4">Two-component system response regulator</fullName>
    </submittedName>
</protein>